<proteinExistence type="predicted"/>
<name>Q58IR1_9ACTN</name>
<accession>Q58IR1</accession>
<geneLocation type="plasmid" evidence="1">
    <name>pFP11</name>
</geneLocation>
<dbReference type="AlphaFoldDB" id="Q58IR1"/>
<dbReference type="EMBL" id="AY943952">
    <property type="protein sequence ID" value="AAX51322.1"/>
    <property type="molecule type" value="Genomic_DNA"/>
</dbReference>
<keyword evidence="1" id="KW-0614">Plasmid</keyword>
<gene>
    <name evidence="1" type="ORF">pFP11.18c</name>
</gene>
<sequence length="236" mass="25326">MDMKPDLKFVGMAYVDGQELVCGECGNGFSLEVHKHGFREVSPAWISCMSCGKGEDSRVVTNGLVDAVLAGWVQRRKDADRDIITAEWRGIVMTGELYPTFDFHQAVGAAKAVHEYAAPEVKRWWRSKKKAAKAQVKEKAGAVTGAAKGKAKETADAAREKAGEAVSTAKATALTTAWTLQTGGAGPTKSVKPKRQRCTVKGCRGGMVTISTRVHSSTGKTREVKIPCGVCHRSST</sequence>
<reference evidence="1" key="1">
    <citation type="journal article" date="2008" name="Appl. Environ. Microbiol.">
        <title>Characterization of replication and conjugation of Streptomyces circular plasmids pFP1 and pFP11 and their ability to propagate in linear mode with artificially attached telomeres.</title>
        <authorList>
            <person name="Zhang R."/>
            <person name="Zeng A."/>
            <person name="Fang P."/>
            <person name="Qin Z."/>
        </authorList>
    </citation>
    <scope>NUCLEOTIDE SEQUENCE</scope>
    <source>
        <strain evidence="1">F11</strain>
        <plasmid evidence="1">pFP11</plasmid>
    </source>
</reference>
<organism evidence="1">
    <name type="scientific">Streptomyces sp. F11</name>
    <dbReference type="NCBI Taxonomy" id="319318"/>
    <lineage>
        <taxon>Bacteria</taxon>
        <taxon>Bacillati</taxon>
        <taxon>Actinomycetota</taxon>
        <taxon>Actinomycetes</taxon>
        <taxon>Kitasatosporales</taxon>
        <taxon>Streptomycetaceae</taxon>
        <taxon>Streptomyces</taxon>
    </lineage>
</organism>
<protein>
    <submittedName>
        <fullName evidence="1">Uncharacterized protein</fullName>
    </submittedName>
</protein>
<dbReference type="RefSeq" id="WP_011265217.1">
    <property type="nucleotide sequence ID" value="NC_006911.1"/>
</dbReference>
<evidence type="ECO:0000313" key="1">
    <source>
        <dbReference type="EMBL" id="AAX51322.1"/>
    </source>
</evidence>